<feature type="compositionally biased region" description="Low complexity" evidence="3">
    <location>
        <begin position="140"/>
        <end position="151"/>
    </location>
</feature>
<feature type="region of interest" description="Disordered" evidence="3">
    <location>
        <begin position="1"/>
        <end position="212"/>
    </location>
</feature>
<dbReference type="Gene3D" id="1.10.287.1490">
    <property type="match status" value="1"/>
</dbReference>
<feature type="region of interest" description="Disordered" evidence="3">
    <location>
        <begin position="1993"/>
        <end position="2033"/>
    </location>
</feature>
<dbReference type="GO" id="GO:0000785">
    <property type="term" value="C:chromatin"/>
    <property type="evidence" value="ECO:0007669"/>
    <property type="project" value="TreeGrafter"/>
</dbReference>
<dbReference type="GO" id="GO:0000793">
    <property type="term" value="C:condensed chromosome"/>
    <property type="evidence" value="ECO:0007669"/>
    <property type="project" value="TreeGrafter"/>
</dbReference>
<feature type="coiled-coil region" evidence="2">
    <location>
        <begin position="875"/>
        <end position="958"/>
    </location>
</feature>
<name>A0A226D2T4_FOLCA</name>
<sequence length="2033" mass="230609">MTDTTRTTTFQNLISPRSRAPIVLTDEDELLSSERAERPGPSSTTSRVSTIRREPTSPSPPPPDHHMHFQAHHHSERVQQQELISTWRPSRNVSPASGHSQSAPTSGRGRGGTLLVRSATEEDHGQSRRPLTPRSKSYEETSSSRSVVRQSLALPSSTSGQTPTGGRPPLTSILRSRVGLSMDSPAGDLMTTGGSAPFHHTSSPRAEEEAGAYRRRLESYRQAQHQQALLVARLQSKLLQYKQRCTDLESRLGHTIMLRPEELQYGSPIKDHHLDFPTPTGGPPHRSSGGGGGGVVFAPTQTPPTPTAMDLDDALWKLEQERVRNESLMQLNRDLRNELDETRKMNNALSTDLGKLSDDWDKLARQMGERENLWKAEEQAYSDYYASEHTKLLALWKKVAGLKRDFAEVKGATGRDLTQLKNSLGRVANNVATGVITATASTPSPQQEAEQTAFIAQLTHEITMAQNTQENLRKQLKDRDDKVTLLESTLTDLDSKTTTLEQELNRVSTQELGLLQNSLREIAKLLLNDYEQHGTEGVDATHDLHLSSTPAIFIYDESGENPTVFAESIVSAVQAALNKRQLQIHSLQVSLNSTKEQSMVSRGHVESLELEVTKDEDKIRQLAESCEKLKDSLENIRIERDTAQRALDNLKNEKNILEQQRKTLASELEATIKVKTSLSTNLMKCEKSLEAARTEGETLTGELDKTRDELNVRLTALKLEQDLTSKLREQLSNLGEDKERNTLENKTLKNSLNEVTSKYEDLSFQFERSEDSLKKWKMDAEILSEKLRSSTDRSDLVEKEKRKWVEKSRSLEDAKVSLETELTDARNDLAALRREILESERIRTDLEAKIEREVIRGDGADNRRAVLESQLESQRDEYLREMGILSERIEVLTEELNQARRDLEETFQVVERTKADLANAERLHMEAIHVIETKEGVIKNLSGILDKTKDEKISLEELEQNLKLVLLERDKRIESLDKQLSDMKNKTGNEAAALKDRLTRTENEMKSQKEKMDSEKVSLESKFTLELNTLKASSTSNEEKLKSDCEEKLKSLRTELESDKKQDGNKLNGEINSLRSQIESMRVQYEEALLRAENDKQQGLLLAQQDQQGLSDKIRLLERELEDLKSDKDRIKRECEQKCSHEKSSSAALRSEIIKIRNELENTKQDGLDTLKQIELRISEVERDREAALLHVEELRNKLRSVEERESELKRELVDVSRKLKDSENSGDYSKKEIVELRRTLSELATEKEKTNSLLENLKDELSRREGELTNTKKELARTTTAVKNLERVKTQLEGDVGGLTIKLDSVGKEKSEHSRLLEEMGEQLSQYKSMVGRLDAEVNELKVKLDAESERRDEAEAQWRNTKKMLEEAEGQLGLARSEEERLSVKLADAEERYGSREGQFIAMAEENKLREKKLMEEKHNLNICLNSVQQQMEHFSNKLSSAESKLKVLTDEKSELEQTKKAAESKLSQISSGFKRLGLAGSIFDSPEAARRAMATLQTQMAALQQDRDTVATQLSATKDALSSLEMVKTQLEDQISALSRNLSSSKADLKGKESSVMTLEKDLALRSGEISRLADKVRELEDAMKARDDSVRVLKGEKEALRDDHERGRAKWEESKSQNDSRLAKAEVNMRALEGDLNRMALVLQQKEGHISALEEKCNGMARSNADLEERTASLTMTVEQLNISLEKSAQAESDWKDKYHSVSRNASENSAQNSALGEKLRSLQREKAMLEQERANLGEKWEAATAALQDFKRQVALLSDKNQKLRLEAEDMTRNAIDKQLRMALAESGKDDMKSVISDKLELQRKVDSLVDKIRDLERENRELERLKDSVAVKNVAARSPVPTMMRDNTIAVLEEENSDLRRKISKMDAEIRDMERRHVKHVADVTLQVKQERDFELERARAAKLQAERLLEAREGNYRQQIQRLEQQIANLKEQLAEEIRRRQTFLSRSFRTGQEIRSLRQTLGDSLRNVSMDPSPLTMDNETRRLDTTLDLHKSASQSSLLSPSQMRDSSPGGYKSRDLSTPIPKH</sequence>
<dbReference type="Proteomes" id="UP000198287">
    <property type="component" value="Unassembled WGS sequence"/>
</dbReference>
<feature type="region of interest" description="Disordered" evidence="3">
    <location>
        <begin position="1600"/>
        <end position="1627"/>
    </location>
</feature>
<dbReference type="OMA" id="AGIQMDG"/>
<dbReference type="GO" id="GO:0003682">
    <property type="term" value="F:chromatin binding"/>
    <property type="evidence" value="ECO:0007669"/>
    <property type="project" value="TreeGrafter"/>
</dbReference>
<evidence type="ECO:0000256" key="2">
    <source>
        <dbReference type="SAM" id="Coils"/>
    </source>
</evidence>
<dbReference type="Pfam" id="PF15035">
    <property type="entry name" value="Rootletin"/>
    <property type="match status" value="1"/>
</dbReference>
<feature type="compositionally biased region" description="Polar residues" evidence="3">
    <location>
        <begin position="153"/>
        <end position="164"/>
    </location>
</feature>
<reference evidence="5 6" key="1">
    <citation type="submission" date="2015-12" db="EMBL/GenBank/DDBJ databases">
        <title>The genome of Folsomia candida.</title>
        <authorList>
            <person name="Faddeeva A."/>
            <person name="Derks M.F."/>
            <person name="Anvar Y."/>
            <person name="Smit S."/>
            <person name="Van Straalen N."/>
            <person name="Roelofs D."/>
        </authorList>
    </citation>
    <scope>NUCLEOTIDE SEQUENCE [LARGE SCALE GENOMIC DNA]</scope>
    <source>
        <strain evidence="5 6">VU population</strain>
        <tissue evidence="5">Whole body</tissue>
    </source>
</reference>
<feature type="region of interest" description="Disordered" evidence="3">
    <location>
        <begin position="1693"/>
        <end position="1721"/>
    </location>
</feature>
<evidence type="ECO:0000313" key="5">
    <source>
        <dbReference type="EMBL" id="OXA38961.1"/>
    </source>
</evidence>
<feature type="compositionally biased region" description="Low complexity" evidence="3">
    <location>
        <begin position="2001"/>
        <end position="2012"/>
    </location>
</feature>
<feature type="region of interest" description="Disordered" evidence="3">
    <location>
        <begin position="278"/>
        <end position="306"/>
    </location>
</feature>
<feature type="coiled-coil region" evidence="2">
    <location>
        <begin position="605"/>
        <end position="709"/>
    </location>
</feature>
<evidence type="ECO:0000259" key="4">
    <source>
        <dbReference type="PROSITE" id="PS50017"/>
    </source>
</evidence>
<dbReference type="InterPro" id="IPR000488">
    <property type="entry name" value="Death_dom"/>
</dbReference>
<feature type="compositionally biased region" description="Polar residues" evidence="3">
    <location>
        <begin position="78"/>
        <end position="105"/>
    </location>
</feature>
<dbReference type="PROSITE" id="PS50017">
    <property type="entry name" value="DEATH_DOMAIN"/>
    <property type="match status" value="1"/>
</dbReference>
<dbReference type="GO" id="GO:0000796">
    <property type="term" value="C:condensin complex"/>
    <property type="evidence" value="ECO:0007669"/>
    <property type="project" value="TreeGrafter"/>
</dbReference>
<evidence type="ECO:0000256" key="3">
    <source>
        <dbReference type="SAM" id="MobiDB-lite"/>
    </source>
</evidence>
<evidence type="ECO:0000256" key="1">
    <source>
        <dbReference type="ARBA" id="ARBA00023054"/>
    </source>
</evidence>
<gene>
    <name evidence="5" type="ORF">Fcan01_26229</name>
</gene>
<keyword evidence="6" id="KW-1185">Reference proteome</keyword>
<feature type="coiled-coil region" evidence="2">
    <location>
        <begin position="1332"/>
        <end position="1394"/>
    </location>
</feature>
<dbReference type="GO" id="GO:0007165">
    <property type="term" value="P:signal transduction"/>
    <property type="evidence" value="ECO:0007669"/>
    <property type="project" value="InterPro"/>
</dbReference>
<feature type="compositionally biased region" description="Polar residues" evidence="3">
    <location>
        <begin position="1"/>
        <end position="15"/>
    </location>
</feature>
<dbReference type="PANTHER" id="PTHR43941:SF1">
    <property type="entry name" value="STRUCTURAL MAINTENANCE OF CHROMOSOMES PROTEIN 2"/>
    <property type="match status" value="1"/>
</dbReference>
<feature type="coiled-coil region" evidence="2">
    <location>
        <begin position="1496"/>
        <end position="1551"/>
    </location>
</feature>
<comment type="caution">
    <text evidence="5">The sequence shown here is derived from an EMBL/GenBank/DDBJ whole genome shotgun (WGS) entry which is preliminary data.</text>
</comment>
<dbReference type="STRING" id="158441.A0A226D2T4"/>
<feature type="coiled-coil region" evidence="2">
    <location>
        <begin position="984"/>
        <end position="1296"/>
    </location>
</feature>
<evidence type="ECO:0000313" key="6">
    <source>
        <dbReference type="Proteomes" id="UP000198287"/>
    </source>
</evidence>
<feature type="domain" description="Death" evidence="4">
    <location>
        <begin position="359"/>
        <end position="426"/>
    </location>
</feature>
<dbReference type="GO" id="GO:0007076">
    <property type="term" value="P:mitotic chromosome condensation"/>
    <property type="evidence" value="ECO:0007669"/>
    <property type="project" value="TreeGrafter"/>
</dbReference>
<feature type="coiled-coil region" evidence="2">
    <location>
        <begin position="1804"/>
        <end position="1954"/>
    </location>
</feature>
<organism evidence="5 6">
    <name type="scientific">Folsomia candida</name>
    <name type="common">Springtail</name>
    <dbReference type="NCBI Taxonomy" id="158441"/>
    <lineage>
        <taxon>Eukaryota</taxon>
        <taxon>Metazoa</taxon>
        <taxon>Ecdysozoa</taxon>
        <taxon>Arthropoda</taxon>
        <taxon>Hexapoda</taxon>
        <taxon>Collembola</taxon>
        <taxon>Entomobryomorpha</taxon>
        <taxon>Isotomoidea</taxon>
        <taxon>Isotomidae</taxon>
        <taxon>Proisotominae</taxon>
        <taxon>Folsomia</taxon>
    </lineage>
</organism>
<feature type="coiled-coil region" evidence="2">
    <location>
        <begin position="808"/>
        <end position="849"/>
    </location>
</feature>
<feature type="compositionally biased region" description="Polar residues" evidence="3">
    <location>
        <begin position="1706"/>
        <end position="1719"/>
    </location>
</feature>
<protein>
    <submittedName>
        <fullName evidence="5">Rootletin</fullName>
    </submittedName>
</protein>
<dbReference type="OrthoDB" id="3549872at2759"/>
<feature type="coiled-coil region" evidence="2">
    <location>
        <begin position="318"/>
        <end position="352"/>
    </location>
</feature>
<accession>A0A226D2T4</accession>
<keyword evidence="1 2" id="KW-0175">Coiled coil</keyword>
<proteinExistence type="predicted"/>
<dbReference type="PANTHER" id="PTHR43941">
    <property type="entry name" value="STRUCTURAL MAINTENANCE OF CHROMOSOMES PROTEIN 2"/>
    <property type="match status" value="1"/>
</dbReference>
<feature type="compositionally biased region" description="Low complexity" evidence="3">
    <location>
        <begin position="278"/>
        <end position="287"/>
    </location>
</feature>
<feature type="coiled-coil region" evidence="2">
    <location>
        <begin position="1427"/>
        <end position="1468"/>
    </location>
</feature>
<dbReference type="EMBL" id="LNIX01000042">
    <property type="protein sequence ID" value="OXA38961.1"/>
    <property type="molecule type" value="Genomic_DNA"/>
</dbReference>
<dbReference type="InterPro" id="IPR055167">
    <property type="entry name" value="Rootletin-like_CC"/>
</dbReference>